<evidence type="ECO:0000313" key="3">
    <source>
        <dbReference type="Proteomes" id="UP000564784"/>
    </source>
</evidence>
<keyword evidence="3" id="KW-1185">Reference proteome</keyword>
<dbReference type="PANTHER" id="PTHR15254:SF2">
    <property type="entry name" value="FANCONI ANEMIA GROUP G PROTEIN"/>
    <property type="match status" value="1"/>
</dbReference>
<evidence type="ECO:0000313" key="2">
    <source>
        <dbReference type="EMBL" id="NWY93078.1"/>
    </source>
</evidence>
<accession>A0A7K7IHC3</accession>
<gene>
    <name evidence="2" type="primary">Fancg</name>
    <name evidence="2" type="ORF">LOXCUR_R06027</name>
</gene>
<proteinExistence type="predicted"/>
<dbReference type="SUPFAM" id="SSF48452">
    <property type="entry name" value="TPR-like"/>
    <property type="match status" value="2"/>
</dbReference>
<dbReference type="InterPro" id="IPR011990">
    <property type="entry name" value="TPR-like_helical_dom_sf"/>
</dbReference>
<sequence>GLPPALPALPLELTVLYNSLLFTVGASDSAIKGEAEGICQGLLRVLEACGACGQNLGTEELWEKVLQEVTVEELQAPLHRLGALQAAWWLAASQLGSVAGLFQLLSTVEDPGRAHCSEGQNELLSMIKAWRVPPEGPSLPLVQSAKDLKEILCTAAAFLQGLQELEAGNFPTAFSLLQEAAGGFCSKNILAQIYTCLGCCAQRMGKPHTALQHLKRALQVDFQCLPALSHVAAVYHDLGESDAELQALTLLYEALGKSPPGAASSSPCFIMRTELLVHTPVLTSLLRHGHPSEVKYLLAQRCLQDGRVADAVEHYLDFLSLLQEGLQQQVPLDGSSVLPRIPEVFLEAASALEQAGRHQDAITVCEEVISRTTNLIPRVLRVEERLEQPESSLPGAELAGGLLSQKKESLCCLAWRAAGYLHQGWAWAKLGESKEAVTQFSREHLEDAVFRCGCLPVAENLQPEVEVLQKIRLLSLMGRGMQFLELGRNKEALLDFQHSLQISPGDPAAASCLVQALWKLNRKQEAAAQWQKFFQSSPGEDGQQQGQGRPLPLYLVSCQEQAVFPHSEPLARSIQDYLGAAAQDTPS</sequence>
<evidence type="ECO:0000256" key="1">
    <source>
        <dbReference type="PROSITE-ProRule" id="PRU00339"/>
    </source>
</evidence>
<dbReference type="EMBL" id="VZSM01001490">
    <property type="protein sequence ID" value="NWY93078.1"/>
    <property type="molecule type" value="Genomic_DNA"/>
</dbReference>
<dbReference type="AlphaFoldDB" id="A0A7K7IHC3"/>
<dbReference type="GO" id="GO:0043240">
    <property type="term" value="C:Fanconi anaemia nuclear complex"/>
    <property type="evidence" value="ECO:0007669"/>
    <property type="project" value="InterPro"/>
</dbReference>
<feature type="repeat" description="TPR" evidence="1">
    <location>
        <begin position="473"/>
        <end position="506"/>
    </location>
</feature>
<reference evidence="2 3" key="1">
    <citation type="submission" date="2019-09" db="EMBL/GenBank/DDBJ databases">
        <title>Bird 10,000 Genomes (B10K) Project - Family phase.</title>
        <authorList>
            <person name="Zhang G."/>
        </authorList>
    </citation>
    <scope>NUCLEOTIDE SEQUENCE [LARGE SCALE GENOMIC DNA]</scope>
    <source>
        <strain evidence="2">OUT-0011</strain>
        <tissue evidence="2">Muscle</tissue>
    </source>
</reference>
<dbReference type="Proteomes" id="UP000564784">
    <property type="component" value="Unassembled WGS sequence"/>
</dbReference>
<dbReference type="SMART" id="SM00028">
    <property type="entry name" value="TPR"/>
    <property type="match status" value="4"/>
</dbReference>
<dbReference type="GO" id="GO:0036297">
    <property type="term" value="P:interstrand cross-link repair"/>
    <property type="evidence" value="ECO:0007669"/>
    <property type="project" value="InterPro"/>
</dbReference>
<feature type="non-terminal residue" evidence="2">
    <location>
        <position position="1"/>
    </location>
</feature>
<keyword evidence="1" id="KW-0802">TPR repeat</keyword>
<dbReference type="InterPro" id="IPR039684">
    <property type="entry name" value="FANCG"/>
</dbReference>
<name>A0A7K7IHC3_LOXCU</name>
<feature type="non-terminal residue" evidence="2">
    <location>
        <position position="587"/>
    </location>
</feature>
<dbReference type="InterPro" id="IPR019734">
    <property type="entry name" value="TPR_rpt"/>
</dbReference>
<dbReference type="PANTHER" id="PTHR15254">
    <property type="entry name" value="FANCONI ANEMIA GROUP G PROTEIN FAMILY MEMBER"/>
    <property type="match status" value="1"/>
</dbReference>
<comment type="caution">
    <text evidence="2">The sequence shown here is derived from an EMBL/GenBank/DDBJ whole genome shotgun (WGS) entry which is preliminary data.</text>
</comment>
<dbReference type="OrthoDB" id="6355951at2759"/>
<dbReference type="Gene3D" id="1.25.40.10">
    <property type="entry name" value="Tetratricopeptide repeat domain"/>
    <property type="match status" value="2"/>
</dbReference>
<protein>
    <submittedName>
        <fullName evidence="2">FANCG protein</fullName>
    </submittedName>
</protein>
<dbReference type="PROSITE" id="PS50005">
    <property type="entry name" value="TPR"/>
    <property type="match status" value="1"/>
</dbReference>
<organism evidence="2 3">
    <name type="scientific">Loxia curvirostra</name>
    <name type="common">Red crossbill</name>
    <dbReference type="NCBI Taxonomy" id="64802"/>
    <lineage>
        <taxon>Eukaryota</taxon>
        <taxon>Metazoa</taxon>
        <taxon>Chordata</taxon>
        <taxon>Craniata</taxon>
        <taxon>Vertebrata</taxon>
        <taxon>Euteleostomi</taxon>
        <taxon>Archelosauria</taxon>
        <taxon>Archosauria</taxon>
        <taxon>Dinosauria</taxon>
        <taxon>Saurischia</taxon>
        <taxon>Theropoda</taxon>
        <taxon>Coelurosauria</taxon>
        <taxon>Aves</taxon>
        <taxon>Neognathae</taxon>
        <taxon>Neoaves</taxon>
        <taxon>Telluraves</taxon>
        <taxon>Australaves</taxon>
        <taxon>Passeriformes</taxon>
        <taxon>Passeroidea</taxon>
        <taxon>Fringillidae</taxon>
        <taxon>Carduelinae</taxon>
        <taxon>Loxia</taxon>
    </lineage>
</organism>